<gene>
    <name evidence="7" type="primary">LOC116288343</name>
</gene>
<evidence type="ECO:0000256" key="2">
    <source>
        <dbReference type="PIRSR" id="PIRSR600101-1"/>
    </source>
</evidence>
<reference evidence="7" key="1">
    <citation type="submission" date="2025-08" db="UniProtKB">
        <authorList>
            <consortium name="RefSeq"/>
        </authorList>
    </citation>
    <scope>IDENTIFICATION</scope>
    <source>
        <tissue evidence="7">Tentacle</tissue>
    </source>
</reference>
<keyword evidence="5" id="KW-1133">Transmembrane helix</keyword>
<dbReference type="PRINTS" id="PR01210">
    <property type="entry name" value="GGTRANSPTASE"/>
</dbReference>
<dbReference type="SUPFAM" id="SSF56235">
    <property type="entry name" value="N-terminal nucleophile aminohydrolases (Ntn hydrolases)"/>
    <property type="match status" value="1"/>
</dbReference>
<keyword evidence="1" id="KW-1199">Hemostasis impairing toxin</keyword>
<sequence>MTLGSQESLQDETPDTENLIIHEENTGNTTNQKKKSKWNRLKGIRVIIVSCIVFAIAVTVALIVDIYIGDHHTGHAAIATDVQKCSDIGLELMKKGGSAVDAAVGALICVGVMNPESSGLGGGGFMLIAAPHHSGEVIDFREVAPQSATVDMFNKSANMAQQGGLSVAVPGELRGMELAHKKYGKLKWSELIEPSIKLARDGYTLSNHTAKVLGIPHVQRKIKKSKQMMDMLMPNGEYLKEGDIIRNPKLADTLAIIAKEGAKALYEGKIAESIVKAVKERNGILSLADLKKYTAILKPGLNSTYQGYQILTVPLPASGPVLISALNILERFNLTKKDQGKNTTYQYLIEAFKFAYAQRTHLGDPSDPHNADVLKFVDKMTSKKNAETIYRKIFANKTFPPSYYSPASDEVKDNGTVHVSVVGPDGEIVSVTSSVNGYFGSYVMTDTGIILNNDMDDFSSPGIDNQFGIPPSKANFIRPGKRPQSSTVPVIVRHKQDPCAFRLAVGGSGGSHIPSAVIQTLINILSFDDTLKDAVERPRVHHQLIPNEVEAEGDKFKSWNQEGVLEYLKQVGHVVNTLDKSRSDVNVAQNYHNILRAHSDSRRGGSGSAMY</sequence>
<keyword evidence="6" id="KW-1185">Reference proteome</keyword>
<evidence type="ECO:0000313" key="7">
    <source>
        <dbReference type="RefSeq" id="XP_031550971.1"/>
    </source>
</evidence>
<dbReference type="Gene3D" id="1.10.246.130">
    <property type="match status" value="1"/>
</dbReference>
<keyword evidence="5" id="KW-0472">Membrane</keyword>
<feature type="binding site" evidence="3">
    <location>
        <begin position="434"/>
        <end position="436"/>
    </location>
    <ligand>
        <name>L-glutamate</name>
        <dbReference type="ChEBI" id="CHEBI:29985"/>
    </ligand>
</feature>
<dbReference type="GO" id="GO:0006751">
    <property type="term" value="P:glutathione catabolic process"/>
    <property type="evidence" value="ECO:0007669"/>
    <property type="project" value="InterPro"/>
</dbReference>
<evidence type="ECO:0000256" key="1">
    <source>
        <dbReference type="ARBA" id="ARBA00084097"/>
    </source>
</evidence>
<dbReference type="FunFam" id="1.10.246.130:FF:000001">
    <property type="entry name" value="Gamma-glutamyltransferase 5 isoform 1"/>
    <property type="match status" value="1"/>
</dbReference>
<dbReference type="InterPro" id="IPR043138">
    <property type="entry name" value="GGT_lsub"/>
</dbReference>
<dbReference type="InterPro" id="IPR043137">
    <property type="entry name" value="GGT_ssub_C"/>
</dbReference>
<keyword evidence="5" id="KW-0812">Transmembrane</keyword>
<feature type="binding site" evidence="3">
    <location>
        <position position="141"/>
    </location>
    <ligand>
        <name>L-glutamate</name>
        <dbReference type="ChEBI" id="CHEBI:29985"/>
    </ligand>
</feature>
<dbReference type="Pfam" id="PF01019">
    <property type="entry name" value="G_glu_transpept"/>
    <property type="match status" value="1"/>
</dbReference>
<dbReference type="GO" id="GO:0005886">
    <property type="term" value="C:plasma membrane"/>
    <property type="evidence" value="ECO:0007669"/>
    <property type="project" value="TreeGrafter"/>
</dbReference>
<dbReference type="OrthoDB" id="1081007at2759"/>
<dbReference type="KEGG" id="aten:116288343"/>
<keyword evidence="1" id="KW-1202">Platelet aggregation activating toxin</keyword>
<name>A0A6P8H662_ACTTE</name>
<dbReference type="PANTHER" id="PTHR11686:SF54">
    <property type="entry name" value="GLUTATHIONE HYDROLASE 7"/>
    <property type="match status" value="1"/>
</dbReference>
<dbReference type="GO" id="GO:0036374">
    <property type="term" value="F:glutathione hydrolase activity"/>
    <property type="evidence" value="ECO:0007669"/>
    <property type="project" value="InterPro"/>
</dbReference>
<feature type="binding site" evidence="3">
    <location>
        <position position="457"/>
    </location>
    <ligand>
        <name>L-glutamate</name>
        <dbReference type="ChEBI" id="CHEBI:29985"/>
    </ligand>
</feature>
<evidence type="ECO:0000256" key="3">
    <source>
        <dbReference type="PIRSR" id="PIRSR600101-2"/>
    </source>
</evidence>
<dbReference type="PANTHER" id="PTHR11686">
    <property type="entry name" value="GAMMA GLUTAMYL TRANSPEPTIDASE"/>
    <property type="match status" value="1"/>
</dbReference>
<protein>
    <submittedName>
        <fullName evidence="7">Glutathione hydrolase 1 proenzyme-like</fullName>
    </submittedName>
</protein>
<feature type="binding site" evidence="3">
    <location>
        <position position="510"/>
    </location>
    <ligand>
        <name>L-glutamate</name>
        <dbReference type="ChEBI" id="CHEBI:29985"/>
    </ligand>
</feature>
<keyword evidence="1" id="KW-0800">Toxin</keyword>
<proteinExistence type="predicted"/>
<feature type="binding site" evidence="3">
    <location>
        <begin position="485"/>
        <end position="486"/>
    </location>
    <ligand>
        <name>L-glutamate</name>
        <dbReference type="ChEBI" id="CHEBI:29985"/>
    </ligand>
</feature>
<feature type="active site" description="Nucleophile" evidence="2">
    <location>
        <position position="416"/>
    </location>
</feature>
<accession>A0A6P8H662</accession>
<evidence type="ECO:0000256" key="4">
    <source>
        <dbReference type="SAM" id="MobiDB-lite"/>
    </source>
</evidence>
<dbReference type="InterPro" id="IPR029055">
    <property type="entry name" value="Ntn_hydrolases_N"/>
</dbReference>
<dbReference type="InterPro" id="IPR000101">
    <property type="entry name" value="GGT_peptidase"/>
</dbReference>
<evidence type="ECO:0000313" key="6">
    <source>
        <dbReference type="Proteomes" id="UP000515163"/>
    </source>
</evidence>
<organism evidence="6 7">
    <name type="scientific">Actinia tenebrosa</name>
    <name type="common">Australian red waratah sea anemone</name>
    <dbReference type="NCBI Taxonomy" id="6105"/>
    <lineage>
        <taxon>Eukaryota</taxon>
        <taxon>Metazoa</taxon>
        <taxon>Cnidaria</taxon>
        <taxon>Anthozoa</taxon>
        <taxon>Hexacorallia</taxon>
        <taxon>Actiniaria</taxon>
        <taxon>Actiniidae</taxon>
        <taxon>Actinia</taxon>
    </lineage>
</organism>
<dbReference type="RefSeq" id="XP_031550971.1">
    <property type="nucleotide sequence ID" value="XM_031695111.1"/>
</dbReference>
<dbReference type="AlphaFoldDB" id="A0A6P8H662"/>
<dbReference type="GeneID" id="116288343"/>
<dbReference type="Proteomes" id="UP000515163">
    <property type="component" value="Unplaced"/>
</dbReference>
<evidence type="ECO:0000256" key="5">
    <source>
        <dbReference type="SAM" id="Phobius"/>
    </source>
</evidence>
<dbReference type="InParanoid" id="A0A6P8H662"/>
<dbReference type="Gene3D" id="3.60.20.40">
    <property type="match status" value="1"/>
</dbReference>
<dbReference type="FunFam" id="3.60.20.40:FF:000001">
    <property type="entry name" value="Gamma-glutamyltranspeptidase 1"/>
    <property type="match status" value="1"/>
</dbReference>
<feature type="region of interest" description="Disordered" evidence="4">
    <location>
        <begin position="1"/>
        <end position="34"/>
    </location>
</feature>
<feature type="transmembrane region" description="Helical" evidence="5">
    <location>
        <begin position="43"/>
        <end position="68"/>
    </location>
</feature>
<dbReference type="NCBIfam" id="TIGR00066">
    <property type="entry name" value="g_glut_trans"/>
    <property type="match status" value="1"/>
</dbReference>